<evidence type="ECO:0000256" key="2">
    <source>
        <dbReference type="ARBA" id="ARBA00022771"/>
    </source>
</evidence>
<feature type="compositionally biased region" description="Polar residues" evidence="5">
    <location>
        <begin position="161"/>
        <end position="174"/>
    </location>
</feature>
<dbReference type="PROSITE" id="PS51083">
    <property type="entry name" value="ZF_HIT"/>
    <property type="match status" value="1"/>
</dbReference>
<dbReference type="Gene3D" id="3.30.60.190">
    <property type="match status" value="1"/>
</dbReference>
<protein>
    <recommendedName>
        <fullName evidence="6">HIT-type domain-containing protein</fullName>
    </recommendedName>
</protein>
<feature type="compositionally biased region" description="Basic residues" evidence="5">
    <location>
        <begin position="142"/>
        <end position="155"/>
    </location>
</feature>
<feature type="region of interest" description="Disordered" evidence="5">
    <location>
        <begin position="59"/>
        <end position="95"/>
    </location>
</feature>
<sequence length="218" mass="24478">MLQNAHTVAKNYYSSYDHVMASICGVCQLQPSKYKCSKCELPYCSLACYKSHKDSHAEEVVEPQESAESPVSTPVQEDVPVSSAARGRQSKKIDYSDLQNDPDLLRLMNRYPGLRIQLQHIYSFTLEPDPEEQRFSSFQGRGRGRGRGGRGRGGWRGRGGFNQQQSRPSQWTQSKGDKEAADAFKRMRTSEGEEEGLAEFVQLIAMKYGKPVGNDDTT</sequence>
<organism evidence="7 8">
    <name type="scientific">Neodothiora populina</name>
    <dbReference type="NCBI Taxonomy" id="2781224"/>
    <lineage>
        <taxon>Eukaryota</taxon>
        <taxon>Fungi</taxon>
        <taxon>Dikarya</taxon>
        <taxon>Ascomycota</taxon>
        <taxon>Pezizomycotina</taxon>
        <taxon>Dothideomycetes</taxon>
        <taxon>Dothideomycetidae</taxon>
        <taxon>Dothideales</taxon>
        <taxon>Dothioraceae</taxon>
        <taxon>Neodothiora</taxon>
    </lineage>
</organism>
<keyword evidence="3" id="KW-0862">Zinc</keyword>
<proteinExistence type="predicted"/>
<dbReference type="CDD" id="cd23024">
    <property type="entry name" value="zf-HIT_ZNHIT2-3"/>
    <property type="match status" value="1"/>
</dbReference>
<evidence type="ECO:0000256" key="1">
    <source>
        <dbReference type="ARBA" id="ARBA00022723"/>
    </source>
</evidence>
<dbReference type="PANTHER" id="PTHR13483:SF11">
    <property type="entry name" value="ZINC FINGER HIT DOMAIN-CONTAINING PROTEIN 3"/>
    <property type="match status" value="1"/>
</dbReference>
<evidence type="ECO:0000313" key="7">
    <source>
        <dbReference type="EMBL" id="KAL1303937.1"/>
    </source>
</evidence>
<accession>A0ABR3PCZ7</accession>
<evidence type="ECO:0000259" key="6">
    <source>
        <dbReference type="PROSITE" id="PS51083"/>
    </source>
</evidence>
<dbReference type="Proteomes" id="UP001562354">
    <property type="component" value="Unassembled WGS sequence"/>
</dbReference>
<comment type="caution">
    <text evidence="7">The sequence shown here is derived from an EMBL/GenBank/DDBJ whole genome shotgun (WGS) entry which is preliminary data.</text>
</comment>
<evidence type="ECO:0000256" key="4">
    <source>
        <dbReference type="PROSITE-ProRule" id="PRU00453"/>
    </source>
</evidence>
<feature type="compositionally biased region" description="Polar residues" evidence="5">
    <location>
        <begin position="66"/>
        <end position="75"/>
    </location>
</feature>
<gene>
    <name evidence="7" type="ORF">AAFC00_000389</name>
</gene>
<keyword evidence="8" id="KW-1185">Reference proteome</keyword>
<feature type="compositionally biased region" description="Basic and acidic residues" evidence="5">
    <location>
        <begin position="175"/>
        <end position="191"/>
    </location>
</feature>
<dbReference type="SUPFAM" id="SSF144232">
    <property type="entry name" value="HIT/MYND zinc finger-like"/>
    <property type="match status" value="1"/>
</dbReference>
<dbReference type="Pfam" id="PF04438">
    <property type="entry name" value="zf-HIT"/>
    <property type="match status" value="1"/>
</dbReference>
<evidence type="ECO:0000313" key="8">
    <source>
        <dbReference type="Proteomes" id="UP001562354"/>
    </source>
</evidence>
<dbReference type="InterPro" id="IPR051639">
    <property type="entry name" value="BCD1"/>
</dbReference>
<dbReference type="PANTHER" id="PTHR13483">
    <property type="entry name" value="BOX C_D SNORNA PROTEIN 1-RELATED"/>
    <property type="match status" value="1"/>
</dbReference>
<dbReference type="EMBL" id="JBFMKM010000009">
    <property type="protein sequence ID" value="KAL1303937.1"/>
    <property type="molecule type" value="Genomic_DNA"/>
</dbReference>
<name>A0ABR3PCZ7_9PEZI</name>
<dbReference type="InterPro" id="IPR013087">
    <property type="entry name" value="Znf_C2H2_type"/>
</dbReference>
<dbReference type="InterPro" id="IPR007529">
    <property type="entry name" value="Znf_HIT"/>
</dbReference>
<reference evidence="7 8" key="1">
    <citation type="submission" date="2024-07" db="EMBL/GenBank/DDBJ databases">
        <title>Draft sequence of the Neodothiora populina.</title>
        <authorList>
            <person name="Drown D.D."/>
            <person name="Schuette U.S."/>
            <person name="Buechlein A.B."/>
            <person name="Rusch D.R."/>
            <person name="Winton L.W."/>
            <person name="Adams G.A."/>
        </authorList>
    </citation>
    <scope>NUCLEOTIDE SEQUENCE [LARGE SCALE GENOMIC DNA]</scope>
    <source>
        <strain evidence="7 8">CPC 39397</strain>
    </source>
</reference>
<evidence type="ECO:0000256" key="5">
    <source>
        <dbReference type="SAM" id="MobiDB-lite"/>
    </source>
</evidence>
<dbReference type="RefSeq" id="XP_069200212.1">
    <property type="nucleotide sequence ID" value="XM_069343589.1"/>
</dbReference>
<dbReference type="GeneID" id="95974092"/>
<feature type="domain" description="HIT-type" evidence="6">
    <location>
        <begin position="24"/>
        <end position="57"/>
    </location>
</feature>
<feature type="region of interest" description="Disordered" evidence="5">
    <location>
        <begin position="130"/>
        <end position="192"/>
    </location>
</feature>
<dbReference type="PROSITE" id="PS00028">
    <property type="entry name" value="ZINC_FINGER_C2H2_1"/>
    <property type="match status" value="1"/>
</dbReference>
<keyword evidence="2 4" id="KW-0863">Zinc-finger</keyword>
<keyword evidence="1" id="KW-0479">Metal-binding</keyword>
<evidence type="ECO:0000256" key="3">
    <source>
        <dbReference type="ARBA" id="ARBA00022833"/>
    </source>
</evidence>